<dbReference type="InterPro" id="IPR049563">
    <property type="entry name" value="TXTP-like"/>
</dbReference>
<feature type="repeat" description="Solcar" evidence="10">
    <location>
        <begin position="30"/>
        <end position="115"/>
    </location>
</feature>
<dbReference type="OrthoDB" id="44467at2759"/>
<dbReference type="EMBL" id="JAGPNK010000016">
    <property type="protein sequence ID" value="KAH7307981.1"/>
    <property type="molecule type" value="Genomic_DNA"/>
</dbReference>
<evidence type="ECO:0000256" key="3">
    <source>
        <dbReference type="ARBA" id="ARBA00022448"/>
    </source>
</evidence>
<keyword evidence="8" id="KW-0496">Mitochondrion</keyword>
<organism evidence="12 13">
    <name type="scientific">Stachybotrys elegans</name>
    <dbReference type="NCBI Taxonomy" id="80388"/>
    <lineage>
        <taxon>Eukaryota</taxon>
        <taxon>Fungi</taxon>
        <taxon>Dikarya</taxon>
        <taxon>Ascomycota</taxon>
        <taxon>Pezizomycotina</taxon>
        <taxon>Sordariomycetes</taxon>
        <taxon>Hypocreomycetidae</taxon>
        <taxon>Hypocreales</taxon>
        <taxon>Stachybotryaceae</taxon>
        <taxon>Stachybotrys</taxon>
    </lineage>
</organism>
<dbReference type="PROSITE" id="PS50920">
    <property type="entry name" value="SOLCAR"/>
    <property type="match status" value="3"/>
</dbReference>
<evidence type="ECO:0000256" key="9">
    <source>
        <dbReference type="ARBA" id="ARBA00023136"/>
    </source>
</evidence>
<gene>
    <name evidence="12" type="ORF">B0I35DRAFT_399268</name>
</gene>
<dbReference type="SUPFAM" id="SSF103506">
    <property type="entry name" value="Mitochondrial carrier"/>
    <property type="match status" value="1"/>
</dbReference>
<evidence type="ECO:0000256" key="1">
    <source>
        <dbReference type="ARBA" id="ARBA00004225"/>
    </source>
</evidence>
<evidence type="ECO:0000313" key="13">
    <source>
        <dbReference type="Proteomes" id="UP000813444"/>
    </source>
</evidence>
<dbReference type="Pfam" id="PF00153">
    <property type="entry name" value="Mito_carr"/>
    <property type="match status" value="3"/>
</dbReference>
<comment type="caution">
    <text evidence="12">The sequence shown here is derived from an EMBL/GenBank/DDBJ whole genome shotgun (WGS) entry which is preliminary data.</text>
</comment>
<evidence type="ECO:0000256" key="8">
    <source>
        <dbReference type="ARBA" id="ARBA00023128"/>
    </source>
</evidence>
<keyword evidence="5" id="KW-0677">Repeat</keyword>
<proteinExistence type="inferred from homology"/>
<keyword evidence="6" id="KW-0999">Mitochondrion inner membrane</keyword>
<evidence type="ECO:0000256" key="11">
    <source>
        <dbReference type="RuleBase" id="RU000488"/>
    </source>
</evidence>
<keyword evidence="13" id="KW-1185">Reference proteome</keyword>
<dbReference type="GO" id="GO:0006843">
    <property type="term" value="P:mitochondrial citrate transmembrane transport"/>
    <property type="evidence" value="ECO:0007669"/>
    <property type="project" value="TreeGrafter"/>
</dbReference>
<protein>
    <submittedName>
        <fullName evidence="12">Mitochondrial carrier domain-containing protein</fullName>
    </submittedName>
</protein>
<comment type="subcellular location">
    <subcellularLocation>
        <location evidence="1">Mitochondrion membrane</location>
        <topology evidence="1">Multi-pass membrane protein</topology>
    </subcellularLocation>
</comment>
<evidence type="ECO:0000256" key="4">
    <source>
        <dbReference type="ARBA" id="ARBA00022692"/>
    </source>
</evidence>
<keyword evidence="4 10" id="KW-0812">Transmembrane</keyword>
<evidence type="ECO:0000256" key="6">
    <source>
        <dbReference type="ARBA" id="ARBA00022792"/>
    </source>
</evidence>
<sequence length="305" mass="32261">MATIQQAPAVVAVQNATSGAKLAEKKKHKISPALSLFAGGVAGAVEASITYPFEFAKTRAQLGGSQNSRNPFSVIATTVRQDGVRAVYTGCTTLILGTTFKAGVRFLSFDSIRNMLMDEQGKLSPARGILAGMIAGTVESVVAVTPTERVKTALIDDAKSGNRQFRGGTHALSHMIKTRGISEVYRGLVSTTLKQSATSAVRMGSYNVIKEYTKTNNIPQNTLTTFASGAIAGTITVYATQPFDTIKTMAQSAKGAGTMEALTKVVTERGVRALWSGSTMRLGRLVMSGGIVFSVYEFVAGMLSR</sequence>
<keyword evidence="7" id="KW-1133">Transmembrane helix</keyword>
<reference evidence="12" key="1">
    <citation type="journal article" date="2021" name="Nat. Commun.">
        <title>Genetic determinants of endophytism in the Arabidopsis root mycobiome.</title>
        <authorList>
            <person name="Mesny F."/>
            <person name="Miyauchi S."/>
            <person name="Thiergart T."/>
            <person name="Pickel B."/>
            <person name="Atanasova L."/>
            <person name="Karlsson M."/>
            <person name="Huettel B."/>
            <person name="Barry K.W."/>
            <person name="Haridas S."/>
            <person name="Chen C."/>
            <person name="Bauer D."/>
            <person name="Andreopoulos W."/>
            <person name="Pangilinan J."/>
            <person name="LaButti K."/>
            <person name="Riley R."/>
            <person name="Lipzen A."/>
            <person name="Clum A."/>
            <person name="Drula E."/>
            <person name="Henrissat B."/>
            <person name="Kohler A."/>
            <person name="Grigoriev I.V."/>
            <person name="Martin F.M."/>
            <person name="Hacquard S."/>
        </authorList>
    </citation>
    <scope>NUCLEOTIDE SEQUENCE</scope>
    <source>
        <strain evidence="12">MPI-CAGE-CH-0235</strain>
    </source>
</reference>
<dbReference type="Gene3D" id="1.50.40.10">
    <property type="entry name" value="Mitochondrial carrier domain"/>
    <property type="match status" value="1"/>
</dbReference>
<evidence type="ECO:0000313" key="12">
    <source>
        <dbReference type="EMBL" id="KAH7307981.1"/>
    </source>
</evidence>
<dbReference type="InterPro" id="IPR023395">
    <property type="entry name" value="MCP_dom_sf"/>
</dbReference>
<evidence type="ECO:0000256" key="5">
    <source>
        <dbReference type="ARBA" id="ARBA00022737"/>
    </source>
</evidence>
<dbReference type="PANTHER" id="PTHR45788:SF3">
    <property type="entry name" value="TRICARBOXYLATE TRANSPORT PROTEIN"/>
    <property type="match status" value="1"/>
</dbReference>
<dbReference type="Proteomes" id="UP000813444">
    <property type="component" value="Unassembled WGS sequence"/>
</dbReference>
<keyword evidence="3 11" id="KW-0813">Transport</keyword>
<feature type="repeat" description="Solcar" evidence="10">
    <location>
        <begin position="123"/>
        <end position="212"/>
    </location>
</feature>
<evidence type="ECO:0000256" key="2">
    <source>
        <dbReference type="ARBA" id="ARBA00006375"/>
    </source>
</evidence>
<dbReference type="GO" id="GO:0031966">
    <property type="term" value="C:mitochondrial membrane"/>
    <property type="evidence" value="ECO:0007669"/>
    <property type="project" value="UniProtKB-SubCell"/>
</dbReference>
<dbReference type="PANTHER" id="PTHR45788">
    <property type="entry name" value="SUCCINATE/FUMARATE MITOCHONDRIAL TRANSPORTER-RELATED"/>
    <property type="match status" value="1"/>
</dbReference>
<evidence type="ECO:0000256" key="7">
    <source>
        <dbReference type="ARBA" id="ARBA00022989"/>
    </source>
</evidence>
<dbReference type="InterPro" id="IPR018108">
    <property type="entry name" value="MCP_transmembrane"/>
</dbReference>
<name>A0A8K0SL85_9HYPO</name>
<comment type="similarity">
    <text evidence="2 11">Belongs to the mitochondrial carrier (TC 2.A.29) family.</text>
</comment>
<evidence type="ECO:0000256" key="10">
    <source>
        <dbReference type="PROSITE-ProRule" id="PRU00282"/>
    </source>
</evidence>
<dbReference type="AlphaFoldDB" id="A0A8K0SL85"/>
<accession>A0A8K0SL85</accession>
<keyword evidence="9 10" id="KW-0472">Membrane</keyword>
<feature type="repeat" description="Solcar" evidence="10">
    <location>
        <begin position="220"/>
        <end position="302"/>
    </location>
</feature>
<dbReference type="GO" id="GO:0071913">
    <property type="term" value="F:citrate secondary active transmembrane transporter activity"/>
    <property type="evidence" value="ECO:0007669"/>
    <property type="project" value="TreeGrafter"/>
</dbReference>